<proteinExistence type="predicted"/>
<name>A0A975BLK8_9BACT</name>
<dbReference type="Proteomes" id="UP000663722">
    <property type="component" value="Chromosome"/>
</dbReference>
<reference evidence="1" key="1">
    <citation type="journal article" date="2021" name="Microb. Physiol.">
        <title>Proteogenomic Insights into the Physiology of Marine, Sulfate-Reducing, Filamentous Desulfonema limicola and Desulfonema magnum.</title>
        <authorList>
            <person name="Schnaars V."/>
            <person name="Wohlbrand L."/>
            <person name="Scheve S."/>
            <person name="Hinrichs C."/>
            <person name="Reinhardt R."/>
            <person name="Rabus R."/>
        </authorList>
    </citation>
    <scope>NUCLEOTIDE SEQUENCE</scope>
    <source>
        <strain evidence="1">4be13</strain>
    </source>
</reference>
<gene>
    <name evidence="1" type="ORF">dnm_033870</name>
</gene>
<evidence type="ECO:0000313" key="1">
    <source>
        <dbReference type="EMBL" id="QTA87355.1"/>
    </source>
</evidence>
<keyword evidence="2" id="KW-1185">Reference proteome</keyword>
<dbReference type="KEGG" id="dmm:dnm_033870"/>
<accession>A0A975BLK8</accession>
<sequence length="45" mass="5206">MRLILKYNHLLRDGVCSSFLRDGVCNPVRNVFFSLPVKAYVFLCT</sequence>
<dbReference type="EMBL" id="CP061800">
    <property type="protein sequence ID" value="QTA87355.1"/>
    <property type="molecule type" value="Genomic_DNA"/>
</dbReference>
<organism evidence="1 2">
    <name type="scientific">Desulfonema magnum</name>
    <dbReference type="NCBI Taxonomy" id="45655"/>
    <lineage>
        <taxon>Bacteria</taxon>
        <taxon>Pseudomonadati</taxon>
        <taxon>Thermodesulfobacteriota</taxon>
        <taxon>Desulfobacteria</taxon>
        <taxon>Desulfobacterales</taxon>
        <taxon>Desulfococcaceae</taxon>
        <taxon>Desulfonema</taxon>
    </lineage>
</organism>
<evidence type="ECO:0000313" key="2">
    <source>
        <dbReference type="Proteomes" id="UP000663722"/>
    </source>
</evidence>
<dbReference type="AlphaFoldDB" id="A0A975BLK8"/>
<protein>
    <submittedName>
        <fullName evidence="1">Uncharacterized protein</fullName>
    </submittedName>
</protein>